<dbReference type="Pfam" id="PF00400">
    <property type="entry name" value="WD40"/>
    <property type="match status" value="6"/>
</dbReference>
<keyword evidence="6" id="KW-1185">Reference proteome</keyword>
<dbReference type="CDD" id="cd00200">
    <property type="entry name" value="WD40"/>
    <property type="match status" value="1"/>
</dbReference>
<evidence type="ECO:0000256" key="1">
    <source>
        <dbReference type="ARBA" id="ARBA00022574"/>
    </source>
</evidence>
<comment type="caution">
    <text evidence="5">The sequence shown here is derived from an EMBL/GenBank/DDBJ whole genome shotgun (WGS) entry which is preliminary data.</text>
</comment>
<keyword evidence="1 3" id="KW-0853">WD repeat</keyword>
<sequence>MSGLRKGAWVPRRGRGHAAPPFVARPGSEMASQPPGAPSSAKALDQDGKTALQRSNVQLSSLHIRDGAHRPCKLPWVALVRACGRFKLSLLEARRGRLLPSLNPLAVGNDLPPPEKHWMPEKAAFWGDQEPLSKVRTAPKGRGLWRWSVEKTSDRVSSWAPQSARAAGSLLSRPRPLTRPAPPRAAPRRPAPPRAAPRRPAPPRAAPRRPAPPRAAPAPPPDRPHACQAPSPDRPHARRLAQFACAPWRPSPDLAPRISSPGGPVPVPPLPATQSRRAVSLPPSHSPVFPTTPKPLPYPRPPPPLIPAPRTSLASPQPFPPSRVPASVGALTGGRASDPSSQHCQLKRKMHSVKVTSSLLFLDLTADCSMGDNLSDSSEGRLQRDRDKNLGPEVQDAVDGSIVRNFEPGPGAPVLECSVTADSRRIIAASYDKTVRAWDLETGKLLWKLSHETFIVSCKFSPDGKYVVSGLDVDRGICITDAEDTTTVSHIKGEQGEPLCPLQPVAQSMERTVTSHFPCASDHHGMSVTACCFDPDSQKVASVSLDRSIKIWDVTSQATLLTIPKSDVLMCAPFHICFRAHTNAISNCCFTFSGHFLCTSSWDKTLKIWNVHTGEFRNRGACVTLMQGHEGSVSSCHFARDTSFLVSGGFDKTVAIWDVGEGYRKLSLKGHNDWVMDVAISKNKKWILSASKDKTMRLWNIEEIDQIPLVIEYKKARGLKLKQCEECDRPFSIYESDIFSETVTKCVFCRIEAKNLSIEASPSSEGEVSLSREYSRGEDG</sequence>
<dbReference type="PROSITE" id="PS50294">
    <property type="entry name" value="WD_REPEATS_REGION"/>
    <property type="match status" value="4"/>
</dbReference>
<dbReference type="SUPFAM" id="SSF50998">
    <property type="entry name" value="Quinoprotein alcohol dehydrogenase-like"/>
    <property type="match status" value="1"/>
</dbReference>
<evidence type="ECO:0000256" key="2">
    <source>
        <dbReference type="ARBA" id="ARBA00022737"/>
    </source>
</evidence>
<evidence type="ECO:0000313" key="5">
    <source>
        <dbReference type="EMBL" id="KAJ8791402.1"/>
    </source>
</evidence>
<dbReference type="SMART" id="SM00320">
    <property type="entry name" value="WD40"/>
    <property type="match status" value="6"/>
</dbReference>
<evidence type="ECO:0008006" key="7">
    <source>
        <dbReference type="Google" id="ProtNLM"/>
    </source>
</evidence>
<accession>A0AB34HEW5</accession>
<evidence type="ECO:0000256" key="3">
    <source>
        <dbReference type="PROSITE-ProRule" id="PRU00221"/>
    </source>
</evidence>
<feature type="region of interest" description="Disordered" evidence="4">
    <location>
        <begin position="155"/>
        <end position="236"/>
    </location>
</feature>
<feature type="region of interest" description="Disordered" evidence="4">
    <location>
        <begin position="1"/>
        <end position="49"/>
    </location>
</feature>
<dbReference type="InterPro" id="IPR015943">
    <property type="entry name" value="WD40/YVTN_repeat-like_dom_sf"/>
</dbReference>
<feature type="repeat" description="WD" evidence="3">
    <location>
        <begin position="407"/>
        <end position="448"/>
    </location>
</feature>
<dbReference type="Gene3D" id="2.130.10.10">
    <property type="entry name" value="YVTN repeat-like/Quinoprotein amine dehydrogenase"/>
    <property type="match status" value="3"/>
</dbReference>
<dbReference type="AlphaFoldDB" id="A0AB34HEW5"/>
<dbReference type="InterPro" id="IPR001680">
    <property type="entry name" value="WD40_rpt"/>
</dbReference>
<feature type="region of interest" description="Disordered" evidence="4">
    <location>
        <begin position="372"/>
        <end position="393"/>
    </location>
</feature>
<evidence type="ECO:0000313" key="6">
    <source>
        <dbReference type="Proteomes" id="UP001159641"/>
    </source>
</evidence>
<dbReference type="Proteomes" id="UP001159641">
    <property type="component" value="Unassembled WGS sequence"/>
</dbReference>
<feature type="region of interest" description="Disordered" evidence="4">
    <location>
        <begin position="251"/>
        <end position="345"/>
    </location>
</feature>
<feature type="repeat" description="WD" evidence="3">
    <location>
        <begin position="668"/>
        <end position="709"/>
    </location>
</feature>
<dbReference type="InterPro" id="IPR019775">
    <property type="entry name" value="WD40_repeat_CS"/>
</dbReference>
<dbReference type="InterPro" id="IPR020472">
    <property type="entry name" value="WD40_PAC1"/>
</dbReference>
<reference evidence="5 6" key="1">
    <citation type="submission" date="2022-11" db="EMBL/GenBank/DDBJ databases">
        <title>Whole genome sequence of Eschrichtius robustus ER-17-0199.</title>
        <authorList>
            <person name="Bruniche-Olsen A."/>
            <person name="Black A.N."/>
            <person name="Fields C.J."/>
            <person name="Walden K."/>
            <person name="Dewoody J.A."/>
        </authorList>
    </citation>
    <scope>NUCLEOTIDE SEQUENCE [LARGE SCALE GENOMIC DNA]</scope>
    <source>
        <strain evidence="5">ER-17-0199</strain>
        <tissue evidence="5">Blubber</tissue>
    </source>
</reference>
<feature type="region of interest" description="Disordered" evidence="4">
    <location>
        <begin position="761"/>
        <end position="780"/>
    </location>
</feature>
<feature type="compositionally biased region" description="Pro residues" evidence="4">
    <location>
        <begin position="290"/>
        <end position="307"/>
    </location>
</feature>
<proteinExistence type="predicted"/>
<dbReference type="EMBL" id="JAIQCJ010001271">
    <property type="protein sequence ID" value="KAJ8791402.1"/>
    <property type="molecule type" value="Genomic_DNA"/>
</dbReference>
<dbReference type="PANTHER" id="PTHR45048:SF1">
    <property type="entry name" value="WD REPEAT-CONTAINING PROTEIN 88"/>
    <property type="match status" value="1"/>
</dbReference>
<dbReference type="PANTHER" id="PTHR45048">
    <property type="match status" value="1"/>
</dbReference>
<feature type="repeat" description="WD" evidence="3">
    <location>
        <begin position="626"/>
        <end position="667"/>
    </location>
</feature>
<dbReference type="PRINTS" id="PR00320">
    <property type="entry name" value="GPROTEINBRPT"/>
</dbReference>
<organism evidence="5 6">
    <name type="scientific">Eschrichtius robustus</name>
    <name type="common">California gray whale</name>
    <name type="synonym">Eschrichtius gibbosus</name>
    <dbReference type="NCBI Taxonomy" id="9764"/>
    <lineage>
        <taxon>Eukaryota</taxon>
        <taxon>Metazoa</taxon>
        <taxon>Chordata</taxon>
        <taxon>Craniata</taxon>
        <taxon>Vertebrata</taxon>
        <taxon>Euteleostomi</taxon>
        <taxon>Mammalia</taxon>
        <taxon>Eutheria</taxon>
        <taxon>Laurasiatheria</taxon>
        <taxon>Artiodactyla</taxon>
        <taxon>Whippomorpha</taxon>
        <taxon>Cetacea</taxon>
        <taxon>Mysticeti</taxon>
        <taxon>Eschrichtiidae</taxon>
        <taxon>Eschrichtius</taxon>
    </lineage>
</organism>
<feature type="compositionally biased region" description="Basic and acidic residues" evidence="4">
    <location>
        <begin position="378"/>
        <end position="390"/>
    </location>
</feature>
<gene>
    <name evidence="5" type="ORF">J1605_004207</name>
</gene>
<feature type="repeat" description="WD" evidence="3">
    <location>
        <begin position="578"/>
        <end position="619"/>
    </location>
</feature>
<name>A0AB34HEW5_ESCRO</name>
<feature type="repeat" description="WD" evidence="3">
    <location>
        <begin position="521"/>
        <end position="562"/>
    </location>
</feature>
<dbReference type="InterPro" id="IPR011047">
    <property type="entry name" value="Quinoprotein_ADH-like_sf"/>
</dbReference>
<protein>
    <recommendedName>
        <fullName evidence="7">WD repeat-containing protein 88</fullName>
    </recommendedName>
</protein>
<keyword evidence="2" id="KW-0677">Repeat</keyword>
<evidence type="ECO:0000256" key="4">
    <source>
        <dbReference type="SAM" id="MobiDB-lite"/>
    </source>
</evidence>
<dbReference type="PROSITE" id="PS00678">
    <property type="entry name" value="WD_REPEATS_1"/>
    <property type="match status" value="5"/>
</dbReference>
<dbReference type="PROSITE" id="PS50082">
    <property type="entry name" value="WD_REPEATS_2"/>
    <property type="match status" value="5"/>
</dbReference>
<feature type="compositionally biased region" description="Pro residues" evidence="4">
    <location>
        <begin position="177"/>
        <end position="221"/>
    </location>
</feature>